<gene>
    <name evidence="1" type="ORF">GCM10023168_10620</name>
</gene>
<dbReference type="Proteomes" id="UP001500945">
    <property type="component" value="Unassembled WGS sequence"/>
</dbReference>
<name>A0ABP8K6R1_9MICO</name>
<organism evidence="1 2">
    <name type="scientific">Fodinibacter luteus</name>
    <dbReference type="NCBI Taxonomy" id="552064"/>
    <lineage>
        <taxon>Bacteria</taxon>
        <taxon>Bacillati</taxon>
        <taxon>Actinomycetota</taxon>
        <taxon>Actinomycetes</taxon>
        <taxon>Micrococcales</taxon>
        <taxon>Intrasporangiaceae</taxon>
        <taxon>Fodinibacter (ex Wang et al. 2009)</taxon>
    </lineage>
</organism>
<accession>A0ABP8K6R1</accession>
<evidence type="ECO:0000313" key="2">
    <source>
        <dbReference type="Proteomes" id="UP001500945"/>
    </source>
</evidence>
<dbReference type="RefSeq" id="WP_345203153.1">
    <property type="nucleotide sequence ID" value="NZ_BAABGM010000007.1"/>
</dbReference>
<evidence type="ECO:0000313" key="1">
    <source>
        <dbReference type="EMBL" id="GAA4401234.1"/>
    </source>
</evidence>
<proteinExistence type="predicted"/>
<comment type="caution">
    <text evidence="1">The sequence shown here is derived from an EMBL/GenBank/DDBJ whole genome shotgun (WGS) entry which is preliminary data.</text>
</comment>
<evidence type="ECO:0008006" key="3">
    <source>
        <dbReference type="Google" id="ProtNLM"/>
    </source>
</evidence>
<sequence length="221" mass="23053">MPAPTRPSGAPHARAVTRRVHALAAGAAALALVVAMMPTSSAVASPRQVDPLTLTPALNPTFSWSCAETGSGITCTGERRSTYGPEPAGFDCDGMPVYVTGRGDDRMTRWHTADGLATRTVAQRSFPEDRLTLSADGSGPAVVSRQHWTQHYDYGTPGDVGTRVLVETGQILMVHGPGGAGKVYQVTGRAELAPGEDVSFAGRDDFLAGVDFVAEVCGALT</sequence>
<dbReference type="SUPFAM" id="SSF63829">
    <property type="entry name" value="Calcium-dependent phosphotriesterase"/>
    <property type="match status" value="1"/>
</dbReference>
<keyword evidence="2" id="KW-1185">Reference proteome</keyword>
<dbReference type="EMBL" id="BAABGM010000007">
    <property type="protein sequence ID" value="GAA4401234.1"/>
    <property type="molecule type" value="Genomic_DNA"/>
</dbReference>
<protein>
    <recommendedName>
        <fullName evidence="3">Secreted protein</fullName>
    </recommendedName>
</protein>
<reference evidence="2" key="1">
    <citation type="journal article" date="2019" name="Int. J. Syst. Evol. Microbiol.">
        <title>The Global Catalogue of Microorganisms (GCM) 10K type strain sequencing project: providing services to taxonomists for standard genome sequencing and annotation.</title>
        <authorList>
            <consortium name="The Broad Institute Genomics Platform"/>
            <consortium name="The Broad Institute Genome Sequencing Center for Infectious Disease"/>
            <person name="Wu L."/>
            <person name="Ma J."/>
        </authorList>
    </citation>
    <scope>NUCLEOTIDE SEQUENCE [LARGE SCALE GENOMIC DNA]</scope>
    <source>
        <strain evidence="2">JCM 17809</strain>
    </source>
</reference>